<keyword evidence="2" id="KW-1185">Reference proteome</keyword>
<evidence type="ECO:0000313" key="1">
    <source>
        <dbReference type="EMBL" id="PVX81209.1"/>
    </source>
</evidence>
<organism evidence="1 2">
    <name type="scientific">Paraburkholderia unamae</name>
    <dbReference type="NCBI Taxonomy" id="219649"/>
    <lineage>
        <taxon>Bacteria</taxon>
        <taxon>Pseudomonadati</taxon>
        <taxon>Pseudomonadota</taxon>
        <taxon>Betaproteobacteria</taxon>
        <taxon>Burkholderiales</taxon>
        <taxon>Burkholderiaceae</taxon>
        <taxon>Paraburkholderia</taxon>
    </lineage>
</organism>
<dbReference type="InterPro" id="IPR036291">
    <property type="entry name" value="NAD(P)-bd_dom_sf"/>
</dbReference>
<dbReference type="PRINTS" id="PR00081">
    <property type="entry name" value="GDHRDH"/>
</dbReference>
<dbReference type="Proteomes" id="UP000245712">
    <property type="component" value="Unassembled WGS sequence"/>
</dbReference>
<dbReference type="InterPro" id="IPR002347">
    <property type="entry name" value="SDR_fam"/>
</dbReference>
<dbReference type="PANTHER" id="PTHR43975">
    <property type="entry name" value="ZGC:101858"/>
    <property type="match status" value="1"/>
</dbReference>
<dbReference type="Pfam" id="PF13561">
    <property type="entry name" value="adh_short_C2"/>
    <property type="match status" value="1"/>
</dbReference>
<dbReference type="SUPFAM" id="SSF51735">
    <property type="entry name" value="NAD(P)-binding Rossmann-fold domains"/>
    <property type="match status" value="1"/>
</dbReference>
<dbReference type="RefSeq" id="WP_112174219.1">
    <property type="nucleotide sequence ID" value="NZ_QEOB01000011.1"/>
</dbReference>
<proteinExistence type="predicted"/>
<sequence length="261" mass="26027">MPVTAISGAASGIGAATAAMLEAAGHRVIGIDLRASTISADLSTAAGRAHAVAATLDACGGALDSLVLCAGLGSDFTPATKIASVNYFGAVDLLDGLLPALSARAASGGRPAAVVVSSVASTQITWEKNPLAAALSAHDEEAVAATLAALGDRAGHGAYAGSKNALTVAVRQRVKQWADAGVRLNAVAPGAVETPLLQRGLDDPRFGQLIRDFVAPIPRRAAPGEIAGLIGFLLGEQAAYIHGAQLVIDGGIDALARPTAF</sequence>
<protein>
    <submittedName>
        <fullName evidence="1">NAD(P)-dependent dehydrogenase (Short-subunit alcohol dehydrogenase family)</fullName>
    </submittedName>
</protein>
<dbReference type="Pfam" id="PF00106">
    <property type="entry name" value="adh_short"/>
    <property type="match status" value="1"/>
</dbReference>
<gene>
    <name evidence="1" type="ORF">C7402_111111</name>
</gene>
<dbReference type="EMBL" id="QEOB01000011">
    <property type="protein sequence ID" value="PVX81209.1"/>
    <property type="molecule type" value="Genomic_DNA"/>
</dbReference>
<reference evidence="1 2" key="1">
    <citation type="submission" date="2018-05" db="EMBL/GenBank/DDBJ databases">
        <title>Genomic Encyclopedia of Type Strains, Phase IV (KMG-V): Genome sequencing to study the core and pangenomes of soil and plant-associated prokaryotes.</title>
        <authorList>
            <person name="Whitman W."/>
        </authorList>
    </citation>
    <scope>NUCLEOTIDE SEQUENCE [LARGE SCALE GENOMIC DNA]</scope>
    <source>
        <strain evidence="1 2">SCZa-39</strain>
    </source>
</reference>
<evidence type="ECO:0000313" key="2">
    <source>
        <dbReference type="Proteomes" id="UP000245712"/>
    </source>
</evidence>
<name>A0ABX5KIR3_9BURK</name>
<comment type="caution">
    <text evidence="1">The sequence shown here is derived from an EMBL/GenBank/DDBJ whole genome shotgun (WGS) entry which is preliminary data.</text>
</comment>
<accession>A0ABX5KIR3</accession>
<dbReference type="PANTHER" id="PTHR43975:SF2">
    <property type="entry name" value="EG:BACR7A4.14 PROTEIN-RELATED"/>
    <property type="match status" value="1"/>
</dbReference>
<dbReference type="Gene3D" id="3.40.50.720">
    <property type="entry name" value="NAD(P)-binding Rossmann-like Domain"/>
    <property type="match status" value="1"/>
</dbReference>